<gene>
    <name evidence="2" type="ORF">V6N11_028607</name>
</gene>
<proteinExistence type="predicted"/>
<feature type="region of interest" description="Disordered" evidence="1">
    <location>
        <begin position="259"/>
        <end position="292"/>
    </location>
</feature>
<evidence type="ECO:0000313" key="3">
    <source>
        <dbReference type="Proteomes" id="UP001396334"/>
    </source>
</evidence>
<evidence type="ECO:0000256" key="1">
    <source>
        <dbReference type="SAM" id="MobiDB-lite"/>
    </source>
</evidence>
<organism evidence="2 3">
    <name type="scientific">Hibiscus sabdariffa</name>
    <name type="common">roselle</name>
    <dbReference type="NCBI Taxonomy" id="183260"/>
    <lineage>
        <taxon>Eukaryota</taxon>
        <taxon>Viridiplantae</taxon>
        <taxon>Streptophyta</taxon>
        <taxon>Embryophyta</taxon>
        <taxon>Tracheophyta</taxon>
        <taxon>Spermatophyta</taxon>
        <taxon>Magnoliopsida</taxon>
        <taxon>eudicotyledons</taxon>
        <taxon>Gunneridae</taxon>
        <taxon>Pentapetalae</taxon>
        <taxon>rosids</taxon>
        <taxon>malvids</taxon>
        <taxon>Malvales</taxon>
        <taxon>Malvaceae</taxon>
        <taxon>Malvoideae</taxon>
        <taxon>Hibiscus</taxon>
    </lineage>
</organism>
<dbReference type="Proteomes" id="UP001396334">
    <property type="component" value="Unassembled WGS sequence"/>
</dbReference>
<dbReference type="EMBL" id="JBBPBN010001729">
    <property type="protein sequence ID" value="KAK8477652.1"/>
    <property type="molecule type" value="Genomic_DNA"/>
</dbReference>
<evidence type="ECO:0000313" key="2">
    <source>
        <dbReference type="EMBL" id="KAK8477652.1"/>
    </source>
</evidence>
<name>A0ABR1ZBN3_9ROSI</name>
<reference evidence="2 3" key="1">
    <citation type="journal article" date="2024" name="G3 (Bethesda)">
        <title>Genome assembly of Hibiscus sabdariffa L. provides insights into metabolisms of medicinal natural products.</title>
        <authorList>
            <person name="Kim T."/>
        </authorList>
    </citation>
    <scope>NUCLEOTIDE SEQUENCE [LARGE SCALE GENOMIC DNA]</scope>
    <source>
        <strain evidence="2">TK-2024</strain>
        <tissue evidence="2">Old leaves</tissue>
    </source>
</reference>
<accession>A0ABR1ZBN3</accession>
<comment type="caution">
    <text evidence="2">The sequence shown here is derived from an EMBL/GenBank/DDBJ whole genome shotgun (WGS) entry which is preliminary data.</text>
</comment>
<protein>
    <submittedName>
        <fullName evidence="2">Uncharacterized protein</fullName>
    </submittedName>
</protein>
<sequence>MVVCILCVVHVEGPVGAALRPGAIQGGASFVWLASCPCDSLGSPRLEPELPPLCLGFHSASESRPIDLGKWFSLDSPQCPACSCIAGALSVALCGARPWPPLEVPLHVAQPLVGYGVKCAGLVPRFGRLARLVHWPSRLHRLWVRWTLPWMLLWLSPVHRLWVPWTWPWMLPWPPDNSVACCTSSRLYISPTIFAGPWLRSHRCAPCNAKGALLPRPGCLLPQLAARFAKALPWPVRHSLAWCASHPWAGYSAPPHAAGVNPTAPVTSSAPPGRPSTLASTFPAPPSEDHEHDSYNPMIHSATSDMLEDALAIPTDCALLVDIDGIIQSNGEDLVHGAIDEATDTLIREVAASVLGCTPLSVSTDATVASVTSAAMSTTSPTAPWLSRSASACARRLPMPRPVLE</sequence>
<keyword evidence="3" id="KW-1185">Reference proteome</keyword>